<accession>A0A830BXP7</accession>
<sequence length="153" mass="17884">MLLRKVGRVAPDLTQLIGIYLVTKIAKITGEEWKNITEKQKAPYEKIALKNKEKYMQEMDMYKQKIEEESANLKKEEEELMKLQKQEAMKLLKKKEKTETLIKIMTNLYIFFCLTMSEAAKKKKKKSKSKKKKEPLQRTDPPSIPVVEVFASG</sequence>
<dbReference type="AlphaFoldDB" id="A0A830BXP7"/>
<name>A0A830BXP7_9LAMI</name>
<dbReference type="SUPFAM" id="SSF47095">
    <property type="entry name" value="HMG-box"/>
    <property type="match status" value="1"/>
</dbReference>
<keyword evidence="2" id="KW-0175">Coiled coil</keyword>
<keyword evidence="1" id="KW-0539">Nucleus</keyword>
<dbReference type="Pfam" id="PF00505">
    <property type="entry name" value="HMG_box"/>
    <property type="match status" value="1"/>
</dbReference>
<evidence type="ECO:0000256" key="3">
    <source>
        <dbReference type="SAM" id="MobiDB-lite"/>
    </source>
</evidence>
<protein>
    <submittedName>
        <fullName evidence="5">High mobility group b protein 6</fullName>
    </submittedName>
</protein>
<dbReference type="Proteomes" id="UP000653305">
    <property type="component" value="Unassembled WGS sequence"/>
</dbReference>
<dbReference type="PROSITE" id="PS50118">
    <property type="entry name" value="HMG_BOX_2"/>
    <property type="match status" value="1"/>
</dbReference>
<dbReference type="OrthoDB" id="1919336at2759"/>
<dbReference type="InterPro" id="IPR009071">
    <property type="entry name" value="HMG_box_dom"/>
</dbReference>
<comment type="caution">
    <text evidence="5">The sequence shown here is derived from an EMBL/GenBank/DDBJ whole genome shotgun (WGS) entry which is preliminary data.</text>
</comment>
<dbReference type="PANTHER" id="PTHR46912">
    <property type="entry name" value="HIGH MOBILITY GROUP B PROTEIN 13"/>
    <property type="match status" value="1"/>
</dbReference>
<dbReference type="EMBL" id="BMAC01000200">
    <property type="protein sequence ID" value="GFP89748.1"/>
    <property type="molecule type" value="Genomic_DNA"/>
</dbReference>
<dbReference type="InterPro" id="IPR044601">
    <property type="entry name" value="HMGB6/HMGB13"/>
</dbReference>
<evidence type="ECO:0000256" key="2">
    <source>
        <dbReference type="SAM" id="Coils"/>
    </source>
</evidence>
<keyword evidence="1" id="KW-0238">DNA-binding</keyword>
<feature type="compositionally biased region" description="Basic residues" evidence="3">
    <location>
        <begin position="121"/>
        <end position="133"/>
    </location>
</feature>
<reference evidence="5" key="1">
    <citation type="submission" date="2020-07" db="EMBL/GenBank/DDBJ databases">
        <title>Ethylene signaling mediates host invasion by parasitic plants.</title>
        <authorList>
            <person name="Yoshida S."/>
        </authorList>
    </citation>
    <scope>NUCLEOTIDE SEQUENCE</scope>
    <source>
        <strain evidence="5">Okayama</strain>
    </source>
</reference>
<feature type="coiled-coil region" evidence="2">
    <location>
        <begin position="52"/>
        <end position="94"/>
    </location>
</feature>
<dbReference type="InterPro" id="IPR036910">
    <property type="entry name" value="HMG_box_dom_sf"/>
</dbReference>
<proteinExistence type="predicted"/>
<feature type="DNA-binding region" description="HMG box" evidence="1">
    <location>
        <begin position="23"/>
        <end position="63"/>
    </location>
</feature>
<evidence type="ECO:0000259" key="4">
    <source>
        <dbReference type="PROSITE" id="PS50118"/>
    </source>
</evidence>
<dbReference type="GO" id="GO:0003677">
    <property type="term" value="F:DNA binding"/>
    <property type="evidence" value="ECO:0007669"/>
    <property type="project" value="UniProtKB-UniRule"/>
</dbReference>
<evidence type="ECO:0000313" key="5">
    <source>
        <dbReference type="EMBL" id="GFP89748.1"/>
    </source>
</evidence>
<feature type="region of interest" description="Disordered" evidence="3">
    <location>
        <begin position="121"/>
        <end position="144"/>
    </location>
</feature>
<dbReference type="PANTHER" id="PTHR46912:SF1">
    <property type="entry name" value="HIGH MOBILITY GROUP B PROTEIN 13"/>
    <property type="match status" value="1"/>
</dbReference>
<dbReference type="Gene3D" id="1.10.30.10">
    <property type="entry name" value="High mobility group box domain"/>
    <property type="match status" value="1"/>
</dbReference>
<dbReference type="GO" id="GO:0005634">
    <property type="term" value="C:nucleus"/>
    <property type="evidence" value="ECO:0007669"/>
    <property type="project" value="UniProtKB-UniRule"/>
</dbReference>
<gene>
    <name evidence="5" type="ORF">PHJA_001118600</name>
</gene>
<evidence type="ECO:0000256" key="1">
    <source>
        <dbReference type="PROSITE-ProRule" id="PRU00267"/>
    </source>
</evidence>
<organism evidence="5 6">
    <name type="scientific">Phtheirospermum japonicum</name>
    <dbReference type="NCBI Taxonomy" id="374723"/>
    <lineage>
        <taxon>Eukaryota</taxon>
        <taxon>Viridiplantae</taxon>
        <taxon>Streptophyta</taxon>
        <taxon>Embryophyta</taxon>
        <taxon>Tracheophyta</taxon>
        <taxon>Spermatophyta</taxon>
        <taxon>Magnoliopsida</taxon>
        <taxon>eudicotyledons</taxon>
        <taxon>Gunneridae</taxon>
        <taxon>Pentapetalae</taxon>
        <taxon>asterids</taxon>
        <taxon>lamiids</taxon>
        <taxon>Lamiales</taxon>
        <taxon>Orobanchaceae</taxon>
        <taxon>Orobanchaceae incertae sedis</taxon>
        <taxon>Phtheirospermum</taxon>
    </lineage>
</organism>
<feature type="domain" description="HMG box" evidence="4">
    <location>
        <begin position="23"/>
        <end position="63"/>
    </location>
</feature>
<keyword evidence="6" id="KW-1185">Reference proteome</keyword>
<evidence type="ECO:0000313" key="6">
    <source>
        <dbReference type="Proteomes" id="UP000653305"/>
    </source>
</evidence>